<keyword evidence="3" id="KW-1185">Reference proteome</keyword>
<evidence type="ECO:0000313" key="2">
    <source>
        <dbReference type="EMBL" id="MTW34881.1"/>
    </source>
</evidence>
<dbReference type="EMBL" id="WNKW01000006">
    <property type="protein sequence ID" value="MTW34881.1"/>
    <property type="molecule type" value="Genomic_DNA"/>
</dbReference>
<name>A0ABW9STE5_9BURK</name>
<dbReference type="RefSeq" id="WP_155436227.1">
    <property type="nucleotide sequence ID" value="NZ_JBHLXK010000002.1"/>
</dbReference>
<accession>A0ABW9STE5</accession>
<organism evidence="2 3">
    <name type="scientific">Pseudoduganella danionis</name>
    <dbReference type="NCBI Taxonomy" id="1890295"/>
    <lineage>
        <taxon>Bacteria</taxon>
        <taxon>Pseudomonadati</taxon>
        <taxon>Pseudomonadota</taxon>
        <taxon>Betaproteobacteria</taxon>
        <taxon>Burkholderiales</taxon>
        <taxon>Oxalobacteraceae</taxon>
        <taxon>Telluria group</taxon>
        <taxon>Pseudoduganella</taxon>
    </lineage>
</organism>
<evidence type="ECO:0000256" key="1">
    <source>
        <dbReference type="SAM" id="SignalP"/>
    </source>
</evidence>
<gene>
    <name evidence="2" type="ORF">GM655_18940</name>
</gene>
<feature type="signal peptide" evidence="1">
    <location>
        <begin position="1"/>
        <end position="20"/>
    </location>
</feature>
<reference evidence="2 3" key="1">
    <citation type="submission" date="2019-11" db="EMBL/GenBank/DDBJ databases">
        <title>Type strains purchased from KCTC, JCM and DSMZ.</title>
        <authorList>
            <person name="Lu H."/>
        </authorList>
    </citation>
    <scope>NUCLEOTIDE SEQUENCE [LARGE SCALE GENOMIC DNA]</scope>
    <source>
        <strain evidence="2 3">DSM 103461</strain>
    </source>
</reference>
<feature type="chain" id="PRO_5046953763" evidence="1">
    <location>
        <begin position="21"/>
        <end position="172"/>
    </location>
</feature>
<comment type="caution">
    <text evidence="2">The sequence shown here is derived from an EMBL/GenBank/DDBJ whole genome shotgun (WGS) entry which is preliminary data.</text>
</comment>
<protein>
    <submittedName>
        <fullName evidence="2">Uncharacterized protein</fullName>
    </submittedName>
</protein>
<sequence>MKTIPIVIAMLVGFASIALANSTMLQVGESFVKAQARLIAAGWQADPHSHLASGEYMGLDRMLVQSGYSEVDYCSVGKSLCVLQYIKGNRCLRVHTQGEEIRSMKVEMWSNDCRERGADEQGQKPPADVRYLAQWKNDCENYGQCRGIDAYFLKLKKKYRQDHEIMTILNAE</sequence>
<proteinExistence type="predicted"/>
<keyword evidence="1" id="KW-0732">Signal</keyword>
<evidence type="ECO:0000313" key="3">
    <source>
        <dbReference type="Proteomes" id="UP000735592"/>
    </source>
</evidence>
<dbReference type="Proteomes" id="UP000735592">
    <property type="component" value="Unassembled WGS sequence"/>
</dbReference>